<feature type="transmembrane region" description="Helical" evidence="5">
    <location>
        <begin position="41"/>
        <end position="65"/>
    </location>
</feature>
<dbReference type="InterPro" id="IPR052556">
    <property type="entry name" value="PolySynth_Transporter"/>
</dbReference>
<feature type="transmembrane region" description="Helical" evidence="5">
    <location>
        <begin position="12"/>
        <end position="35"/>
    </location>
</feature>
<dbReference type="Pfam" id="PF01943">
    <property type="entry name" value="Polysacc_synt"/>
    <property type="match status" value="1"/>
</dbReference>
<protein>
    <submittedName>
        <fullName evidence="6">Polysaccharide biosynthesis protein</fullName>
    </submittedName>
</protein>
<proteinExistence type="predicted"/>
<dbReference type="Proteomes" id="UP000031631">
    <property type="component" value="Chromosome"/>
</dbReference>
<name>A0A7U6JHB5_9GAMM</name>
<keyword evidence="3 5" id="KW-1133">Transmembrane helix</keyword>
<sequence length="413" mass="44963">MFGKLTVSWLQLFAGMGLRVVAQALVFVIVARVLGVDAYGALVTTTALAMMLAGFSGFGTQILLVRDVAKSHQNFPFAYGYALTAIVAGFPLLFILYLGFGWVVLPQGIPVDVVLLVGVTELLFTPLSILGASCYQAHERMGRAARMILVPAVFRLVSAVLLLAGAACCLAADLLRQWVLYNALASLVAAVYIYWHVARELEGAVRLPLSVVFSRIKEGIPFSFRGLAERLYVDMDKVMVGRMVNLETAGFYAAGYRIVDMSFLPLYSLLNAASPELFRAGTEGVQTAWRYALSILGLPLVYAVVAGTLLFACAPLMPILLGQEFSDASHVLRGLAGLPVIVVFRLFLQYTLGSSGYQRGVVGVFFIGSMSNIILNLLLIPYWGWRGAVMSTYLSEFVFALGLVLFLRRRILA</sequence>
<keyword evidence="7" id="KW-1185">Reference proteome</keyword>
<reference evidence="6 7" key="1">
    <citation type="journal article" date="2014" name="PLoS ONE">
        <title>Physiological and genomic features of a novel sulfur-oxidizing gammaproteobacterium belonging to a previously uncultivated symbiotic lineage isolated from a hydrothermal vent.</title>
        <authorList>
            <person name="Nunoura T."/>
            <person name="Takaki Y."/>
            <person name="Kazama H."/>
            <person name="Kakuta J."/>
            <person name="Shimamura S."/>
            <person name="Makita H."/>
            <person name="Hirai M."/>
            <person name="Miyazaki M."/>
            <person name="Takai K."/>
        </authorList>
    </citation>
    <scope>NUCLEOTIDE SEQUENCE [LARGE SCALE GENOMIC DNA]</scope>
    <source>
        <strain evidence="6 7">Hiromi1</strain>
    </source>
</reference>
<evidence type="ECO:0000313" key="6">
    <source>
        <dbReference type="EMBL" id="BAO43523.1"/>
    </source>
</evidence>
<evidence type="ECO:0000256" key="4">
    <source>
        <dbReference type="ARBA" id="ARBA00023136"/>
    </source>
</evidence>
<feature type="transmembrane region" description="Helical" evidence="5">
    <location>
        <begin position="77"/>
        <end position="102"/>
    </location>
</feature>
<dbReference type="OrthoDB" id="5240734at2"/>
<keyword evidence="4 5" id="KW-0472">Membrane</keyword>
<evidence type="ECO:0000256" key="2">
    <source>
        <dbReference type="ARBA" id="ARBA00022692"/>
    </source>
</evidence>
<organism evidence="6 7">
    <name type="scientific">Thiolapillus brandeum</name>
    <dbReference type="NCBI Taxonomy" id="1076588"/>
    <lineage>
        <taxon>Bacteria</taxon>
        <taxon>Pseudomonadati</taxon>
        <taxon>Pseudomonadota</taxon>
        <taxon>Gammaproteobacteria</taxon>
        <taxon>Chromatiales</taxon>
        <taxon>Sedimenticolaceae</taxon>
        <taxon>Thiolapillus</taxon>
    </lineage>
</organism>
<evidence type="ECO:0000256" key="3">
    <source>
        <dbReference type="ARBA" id="ARBA00022989"/>
    </source>
</evidence>
<dbReference type="PANTHER" id="PTHR43424:SF1">
    <property type="entry name" value="LOCUS PUTATIVE PROTEIN 1-RELATED"/>
    <property type="match status" value="1"/>
</dbReference>
<accession>A0A7U6JHB5</accession>
<gene>
    <name evidence="6" type="ORF">TBH_C0578</name>
</gene>
<evidence type="ECO:0000256" key="1">
    <source>
        <dbReference type="ARBA" id="ARBA00004141"/>
    </source>
</evidence>
<dbReference type="KEGG" id="tbn:TBH_C0578"/>
<dbReference type="PANTHER" id="PTHR43424">
    <property type="entry name" value="LOCUS PUTATIVE PROTEIN 1-RELATED"/>
    <property type="match status" value="1"/>
</dbReference>
<dbReference type="AlphaFoldDB" id="A0A7U6JHB5"/>
<evidence type="ECO:0000256" key="5">
    <source>
        <dbReference type="SAM" id="Phobius"/>
    </source>
</evidence>
<feature type="transmembrane region" description="Helical" evidence="5">
    <location>
        <begin position="360"/>
        <end position="382"/>
    </location>
</feature>
<feature type="transmembrane region" description="Helical" evidence="5">
    <location>
        <begin position="178"/>
        <end position="197"/>
    </location>
</feature>
<dbReference type="EMBL" id="AP012273">
    <property type="protein sequence ID" value="BAO43523.1"/>
    <property type="molecule type" value="Genomic_DNA"/>
</dbReference>
<dbReference type="InterPro" id="IPR002797">
    <property type="entry name" value="Polysacc_synth"/>
</dbReference>
<feature type="transmembrane region" description="Helical" evidence="5">
    <location>
        <begin position="114"/>
        <end position="135"/>
    </location>
</feature>
<keyword evidence="2 5" id="KW-0812">Transmembrane</keyword>
<comment type="subcellular location">
    <subcellularLocation>
        <location evidence="1">Membrane</location>
        <topology evidence="1">Multi-pass membrane protein</topology>
    </subcellularLocation>
</comment>
<feature type="transmembrane region" description="Helical" evidence="5">
    <location>
        <begin position="388"/>
        <end position="407"/>
    </location>
</feature>
<evidence type="ECO:0000313" key="7">
    <source>
        <dbReference type="Proteomes" id="UP000031631"/>
    </source>
</evidence>
<feature type="transmembrane region" description="Helical" evidence="5">
    <location>
        <begin position="147"/>
        <end position="172"/>
    </location>
</feature>
<dbReference type="GO" id="GO:0016020">
    <property type="term" value="C:membrane"/>
    <property type="evidence" value="ECO:0007669"/>
    <property type="project" value="UniProtKB-SubCell"/>
</dbReference>
<feature type="transmembrane region" description="Helical" evidence="5">
    <location>
        <begin position="300"/>
        <end position="319"/>
    </location>
</feature>
<dbReference type="RefSeq" id="WP_041065312.1">
    <property type="nucleotide sequence ID" value="NZ_AP012273.1"/>
</dbReference>
<feature type="transmembrane region" description="Helical" evidence="5">
    <location>
        <begin position="331"/>
        <end position="348"/>
    </location>
</feature>